<dbReference type="Gene3D" id="1.10.287.850">
    <property type="entry name" value="HP0062-like domain"/>
    <property type="match status" value="1"/>
</dbReference>
<evidence type="ECO:0008006" key="3">
    <source>
        <dbReference type="Google" id="ProtNLM"/>
    </source>
</evidence>
<dbReference type="InterPro" id="IPR036689">
    <property type="entry name" value="ESAT-6-like_sf"/>
</dbReference>
<dbReference type="Pfam" id="PF06013">
    <property type="entry name" value="WXG100"/>
    <property type="match status" value="1"/>
</dbReference>
<dbReference type="InterPro" id="IPR010310">
    <property type="entry name" value="T7SS_ESAT-6-like"/>
</dbReference>
<dbReference type="NCBIfam" id="TIGR03930">
    <property type="entry name" value="WXG100_ESAT6"/>
    <property type="match status" value="1"/>
</dbReference>
<gene>
    <name evidence="1" type="ORF">B4077_2385</name>
</gene>
<accession>A0A0G8EQT1</accession>
<comment type="caution">
    <text evidence="1">The sequence shown here is derived from an EMBL/GenBank/DDBJ whole genome shotgun (WGS) entry which is preliminary data.</text>
</comment>
<dbReference type="PATRIC" id="fig|1396.428.peg.5864"/>
<dbReference type="SUPFAM" id="SSF140453">
    <property type="entry name" value="EsxAB dimer-like"/>
    <property type="match status" value="1"/>
</dbReference>
<name>A0A0G8EQT1_BACCE</name>
<dbReference type="AlphaFoldDB" id="A0A0G8EQT1"/>
<evidence type="ECO:0000313" key="1">
    <source>
        <dbReference type="EMBL" id="KLA26601.1"/>
    </source>
</evidence>
<dbReference type="Proteomes" id="UP000035214">
    <property type="component" value="Unassembled WGS sequence"/>
</dbReference>
<protein>
    <recommendedName>
        <fullName evidence="3">WXG100 family type VII secretion target</fullName>
    </recommendedName>
</protein>
<evidence type="ECO:0000313" key="2">
    <source>
        <dbReference type="Proteomes" id="UP000035214"/>
    </source>
</evidence>
<sequence length="76" mass="8989">MRTQIKVSPEQLEQAAKIIRNTRSSLKHIHKDLYNQTEYIASQWSGAISNRFYQMFNETKPMMFNVLQELDKIAVE</sequence>
<dbReference type="EMBL" id="LCYI01000039">
    <property type="protein sequence ID" value="KLA26601.1"/>
    <property type="molecule type" value="Genomic_DNA"/>
</dbReference>
<proteinExistence type="predicted"/>
<reference evidence="1 2" key="1">
    <citation type="submission" date="2015-04" db="EMBL/GenBank/DDBJ databases">
        <title>Draft Genome Sequences of Eight Spore-Forming Food Isolates of Bacillus cereus Genome sequencing.</title>
        <authorList>
            <person name="Krawcyk A.O."/>
            <person name="de Jong A."/>
            <person name="Eijlander R.T."/>
            <person name="Berendsen E.M."/>
            <person name="Holsappel S."/>
            <person name="Wells-Bennik M."/>
            <person name="Kuipers O.P."/>
        </authorList>
    </citation>
    <scope>NUCLEOTIDE SEQUENCE [LARGE SCALE GENOMIC DNA]</scope>
    <source>
        <strain evidence="1 2">B4077</strain>
    </source>
</reference>
<organism evidence="1 2">
    <name type="scientific">Bacillus cereus</name>
    <dbReference type="NCBI Taxonomy" id="1396"/>
    <lineage>
        <taxon>Bacteria</taxon>
        <taxon>Bacillati</taxon>
        <taxon>Bacillota</taxon>
        <taxon>Bacilli</taxon>
        <taxon>Bacillales</taxon>
        <taxon>Bacillaceae</taxon>
        <taxon>Bacillus</taxon>
        <taxon>Bacillus cereus group</taxon>
    </lineage>
</organism>